<gene>
    <name evidence="2" type="ORF">LMG28688_06326</name>
</gene>
<accession>A0A6J5GWU1</accession>
<evidence type="ECO:0000256" key="1">
    <source>
        <dbReference type="SAM" id="MobiDB-lite"/>
    </source>
</evidence>
<organism evidence="2 3">
    <name type="scientific">Paraburkholderia caffeinitolerans</name>
    <dbReference type="NCBI Taxonomy" id="1723730"/>
    <lineage>
        <taxon>Bacteria</taxon>
        <taxon>Pseudomonadati</taxon>
        <taxon>Pseudomonadota</taxon>
        <taxon>Betaproteobacteria</taxon>
        <taxon>Burkholderiales</taxon>
        <taxon>Burkholderiaceae</taxon>
        <taxon>Paraburkholderia</taxon>
    </lineage>
</organism>
<dbReference type="Proteomes" id="UP000494119">
    <property type="component" value="Unassembled WGS sequence"/>
</dbReference>
<proteinExistence type="predicted"/>
<evidence type="ECO:0000313" key="3">
    <source>
        <dbReference type="Proteomes" id="UP000494119"/>
    </source>
</evidence>
<reference evidence="2 3" key="1">
    <citation type="submission" date="2020-04" db="EMBL/GenBank/DDBJ databases">
        <authorList>
            <person name="De Canck E."/>
        </authorList>
    </citation>
    <scope>NUCLEOTIDE SEQUENCE [LARGE SCALE GENOMIC DNA]</scope>
    <source>
        <strain evidence="2 3">LMG 28688</strain>
    </source>
</reference>
<dbReference type="AlphaFoldDB" id="A0A6J5GWU1"/>
<dbReference type="EMBL" id="CADIKL010000049">
    <property type="protein sequence ID" value="CAB3806292.1"/>
    <property type="molecule type" value="Genomic_DNA"/>
</dbReference>
<keyword evidence="3" id="KW-1185">Reference proteome</keyword>
<protein>
    <submittedName>
        <fullName evidence="2">Uncharacterized protein</fullName>
    </submittedName>
</protein>
<feature type="region of interest" description="Disordered" evidence="1">
    <location>
        <begin position="1"/>
        <end position="29"/>
    </location>
</feature>
<evidence type="ECO:0000313" key="2">
    <source>
        <dbReference type="EMBL" id="CAB3806292.1"/>
    </source>
</evidence>
<sequence length="309" mass="34573">MQKLSNDAAVKLEEESSATQTPTAPIYPTYGVHNPPQYSPCAAPDCLYARAPGEPSDPILPLYWSAKWKMYRVYNRYDEYPPPYDGVPSHPLKEGVDYEVSNGASYYDSTWVGPDGERGAMMEYYEDRALPIFPGSNHYSCAYISLGDNAYFLTFEESRPATMVPVCLFSALNHPPMRDFIKHLPYSKGDSERLGSRVQGYSFWTSPEGNRPPVQIGVSPDRTKDGAVLFGYAFHSDWTEDRTSGAEPALYRLPQSFYFSGWPADPPNAPIVSQNFYDFSFTKPDPATTWDLVAQLAQGQPIPVCQFGS</sequence>
<name>A0A6J5GWU1_9BURK</name>